<evidence type="ECO:0000313" key="2">
    <source>
        <dbReference type="EMBL" id="RKN45384.1"/>
    </source>
</evidence>
<proteinExistence type="predicted"/>
<keyword evidence="3" id="KW-1185">Reference proteome</keyword>
<comment type="caution">
    <text evidence="2">The sequence shown here is derived from an EMBL/GenBank/DDBJ whole genome shotgun (WGS) entry which is preliminary data.</text>
</comment>
<evidence type="ECO:0000313" key="3">
    <source>
        <dbReference type="Proteomes" id="UP000281726"/>
    </source>
</evidence>
<organism evidence="2 3">
    <name type="scientific">Micromonospora endolithica</name>
    <dbReference type="NCBI Taxonomy" id="230091"/>
    <lineage>
        <taxon>Bacteria</taxon>
        <taxon>Bacillati</taxon>
        <taxon>Actinomycetota</taxon>
        <taxon>Actinomycetes</taxon>
        <taxon>Micromonosporales</taxon>
        <taxon>Micromonosporaceae</taxon>
        <taxon>Micromonospora</taxon>
    </lineage>
</organism>
<dbReference type="EMBL" id="RBAK01000006">
    <property type="protein sequence ID" value="RKN45384.1"/>
    <property type="molecule type" value="Genomic_DNA"/>
</dbReference>
<reference evidence="2 3" key="1">
    <citation type="journal article" date="2004" name="Syst. Appl. Microbiol.">
        <title>Cryptoendolithic actinomycetes from antarctic sandstone rock samples: Micromonospora endolithica sp. nov. and two isolates related to Micromonospora coerulea Jensen 1932.</title>
        <authorList>
            <person name="Hirsch P."/>
            <person name="Mevs U."/>
            <person name="Kroppenstedt R.M."/>
            <person name="Schumann P."/>
            <person name="Stackebrandt E."/>
        </authorList>
    </citation>
    <scope>NUCLEOTIDE SEQUENCE [LARGE SCALE GENOMIC DNA]</scope>
    <source>
        <strain evidence="2 3">JCM 12677</strain>
    </source>
</reference>
<sequence length="224" mass="24291">MLDLAPALPARGGYRPGTCPRPIRPDGPVATVRWNRPPESTMLVMMEGELRTLDTGGFDSPYDFSLTGAGRADGAFVDATVYAALELRGERLSEEKAAPDYLADQLAMIDRLEYVLVVRPTGYLDPVPAFAHQPFRENADGSPVVPPAPGWVTLDLLVMDLDSRQLRCAFAVRAEPDFGFGTQRGVPLKVAVDRHLAFRAGDEINDALEGSACCDAVEIPLPRP</sequence>
<dbReference type="AlphaFoldDB" id="A0A3A9ZBW4"/>
<dbReference type="Proteomes" id="UP000281726">
    <property type="component" value="Unassembled WGS sequence"/>
</dbReference>
<feature type="region of interest" description="Disordered" evidence="1">
    <location>
        <begin position="11"/>
        <end position="31"/>
    </location>
</feature>
<gene>
    <name evidence="2" type="ORF">D7223_17405</name>
</gene>
<protein>
    <submittedName>
        <fullName evidence="2">Uncharacterized protein</fullName>
    </submittedName>
</protein>
<accession>A0A3A9ZBW4</accession>
<evidence type="ECO:0000256" key="1">
    <source>
        <dbReference type="SAM" id="MobiDB-lite"/>
    </source>
</evidence>
<dbReference type="RefSeq" id="WP_120729448.1">
    <property type="nucleotide sequence ID" value="NZ_RBAK01000006.1"/>
</dbReference>
<name>A0A3A9ZBW4_9ACTN</name>